<keyword evidence="5 9" id="KW-0812">Transmembrane</keyword>
<comment type="caution">
    <text evidence="11">The sequence shown here is derived from an EMBL/GenBank/DDBJ whole genome shotgun (WGS) entry which is preliminary data.</text>
</comment>
<evidence type="ECO:0000313" key="12">
    <source>
        <dbReference type="Proteomes" id="UP001224359"/>
    </source>
</evidence>
<evidence type="ECO:0000256" key="6">
    <source>
        <dbReference type="ARBA" id="ARBA00022989"/>
    </source>
</evidence>
<evidence type="ECO:0000256" key="3">
    <source>
        <dbReference type="ARBA" id="ARBA00022475"/>
    </source>
</evidence>
<comment type="subcellular location">
    <subcellularLocation>
        <location evidence="1">Cell inner membrane</location>
        <topology evidence="1">Multi-pass membrane protein</topology>
    </subcellularLocation>
</comment>
<keyword evidence="3" id="KW-1003">Cell membrane</keyword>
<reference evidence="11 12" key="1">
    <citation type="submission" date="2023-07" db="EMBL/GenBank/DDBJ databases">
        <title>Genomic Encyclopedia of Type Strains, Phase IV (KMG-IV): sequencing the most valuable type-strain genomes for metagenomic binning, comparative biology and taxonomic classification.</title>
        <authorList>
            <person name="Goeker M."/>
        </authorList>
    </citation>
    <scope>NUCLEOTIDE SEQUENCE [LARGE SCALE GENOMIC DNA]</scope>
    <source>
        <strain evidence="11 12">DSM 16460</strain>
    </source>
</reference>
<feature type="transmembrane region" description="Helical" evidence="9">
    <location>
        <begin position="44"/>
        <end position="62"/>
    </location>
</feature>
<evidence type="ECO:0000256" key="5">
    <source>
        <dbReference type="ARBA" id="ARBA00022692"/>
    </source>
</evidence>
<dbReference type="Proteomes" id="UP001224359">
    <property type="component" value="Unassembled WGS sequence"/>
</dbReference>
<dbReference type="InterPro" id="IPR055348">
    <property type="entry name" value="DctQ"/>
</dbReference>
<dbReference type="Pfam" id="PF04290">
    <property type="entry name" value="DctQ"/>
    <property type="match status" value="1"/>
</dbReference>
<evidence type="ECO:0000256" key="7">
    <source>
        <dbReference type="ARBA" id="ARBA00023136"/>
    </source>
</evidence>
<proteinExistence type="inferred from homology"/>
<evidence type="ECO:0000256" key="2">
    <source>
        <dbReference type="ARBA" id="ARBA00022448"/>
    </source>
</evidence>
<keyword evidence="4" id="KW-0997">Cell inner membrane</keyword>
<dbReference type="PANTHER" id="PTHR35011">
    <property type="entry name" value="2,3-DIKETO-L-GULONATE TRAP TRANSPORTER SMALL PERMEASE PROTEIN YIAM"/>
    <property type="match status" value="1"/>
</dbReference>
<feature type="transmembrane region" description="Helical" evidence="9">
    <location>
        <begin position="83"/>
        <end position="104"/>
    </location>
</feature>
<gene>
    <name evidence="11" type="ORF">J2S77_000079</name>
</gene>
<dbReference type="RefSeq" id="WP_306973597.1">
    <property type="nucleotide sequence ID" value="NZ_JAUSTQ010000001.1"/>
</dbReference>
<sequence>MNKIFNYIEEVFVVLAMSIMSIITFSNVVSRNLLSSSIAFTEEITINLFVLLTFVGASIGVRKSAHLGFNLLYDISSVLMKKILIIFVGLITLSVFLIITYFGYDMAQFQQSIGTETPALGWPQSYFSYGLCVGALFCAVRTVQSTYYEFINLRQKGGE</sequence>
<feature type="transmembrane region" description="Helical" evidence="9">
    <location>
        <begin position="12"/>
        <end position="29"/>
    </location>
</feature>
<keyword evidence="2" id="KW-0813">Transport</keyword>
<evidence type="ECO:0000256" key="1">
    <source>
        <dbReference type="ARBA" id="ARBA00004429"/>
    </source>
</evidence>
<dbReference type="PANTHER" id="PTHR35011:SF2">
    <property type="entry name" value="2,3-DIKETO-L-GULONATE TRAP TRANSPORTER SMALL PERMEASE PROTEIN YIAM"/>
    <property type="match status" value="1"/>
</dbReference>
<comment type="similarity">
    <text evidence="8">Belongs to the TRAP transporter small permease family.</text>
</comment>
<evidence type="ECO:0000259" key="10">
    <source>
        <dbReference type="Pfam" id="PF04290"/>
    </source>
</evidence>
<feature type="domain" description="Tripartite ATP-independent periplasmic transporters DctQ component" evidence="10">
    <location>
        <begin position="20"/>
        <end position="147"/>
    </location>
</feature>
<evidence type="ECO:0000256" key="4">
    <source>
        <dbReference type="ARBA" id="ARBA00022519"/>
    </source>
</evidence>
<keyword evidence="12" id="KW-1185">Reference proteome</keyword>
<keyword evidence="6 9" id="KW-1133">Transmembrane helix</keyword>
<evidence type="ECO:0000256" key="9">
    <source>
        <dbReference type="SAM" id="Phobius"/>
    </source>
</evidence>
<evidence type="ECO:0000256" key="8">
    <source>
        <dbReference type="ARBA" id="ARBA00038436"/>
    </source>
</evidence>
<keyword evidence="7 9" id="KW-0472">Membrane</keyword>
<protein>
    <submittedName>
        <fullName evidence="11">TRAP-type C4-dicarboxylate transport system permease small subunit</fullName>
    </submittedName>
</protein>
<feature type="transmembrane region" description="Helical" evidence="9">
    <location>
        <begin position="124"/>
        <end position="143"/>
    </location>
</feature>
<accession>A0ABT9VB08</accession>
<organism evidence="11 12">
    <name type="scientific">Alkalibacillus salilacus</name>
    <dbReference type="NCBI Taxonomy" id="284582"/>
    <lineage>
        <taxon>Bacteria</taxon>
        <taxon>Bacillati</taxon>
        <taxon>Bacillota</taxon>
        <taxon>Bacilli</taxon>
        <taxon>Bacillales</taxon>
        <taxon>Bacillaceae</taxon>
        <taxon>Alkalibacillus</taxon>
    </lineage>
</organism>
<evidence type="ECO:0000313" key="11">
    <source>
        <dbReference type="EMBL" id="MDQ0158129.1"/>
    </source>
</evidence>
<dbReference type="InterPro" id="IPR007387">
    <property type="entry name" value="TRAP_DctQ"/>
</dbReference>
<dbReference type="EMBL" id="JAUSTQ010000001">
    <property type="protein sequence ID" value="MDQ0158129.1"/>
    <property type="molecule type" value="Genomic_DNA"/>
</dbReference>
<name>A0ABT9VB08_9BACI</name>